<feature type="domain" description="HTH tetR-type" evidence="3">
    <location>
        <begin position="11"/>
        <end position="71"/>
    </location>
</feature>
<dbReference type="SUPFAM" id="SSF46689">
    <property type="entry name" value="Homeodomain-like"/>
    <property type="match status" value="1"/>
</dbReference>
<gene>
    <name evidence="4" type="ORF">IAD15_02870</name>
</gene>
<evidence type="ECO:0000256" key="1">
    <source>
        <dbReference type="ARBA" id="ARBA00023125"/>
    </source>
</evidence>
<dbReference type="Pfam" id="PF00440">
    <property type="entry name" value="TetR_N"/>
    <property type="match status" value="1"/>
</dbReference>
<reference evidence="4" key="1">
    <citation type="submission" date="2020-10" db="EMBL/GenBank/DDBJ databases">
        <authorList>
            <person name="Gilroy R."/>
        </authorList>
    </citation>
    <scope>NUCLEOTIDE SEQUENCE</scope>
    <source>
        <strain evidence="4">CHK195-11698</strain>
    </source>
</reference>
<name>A0A9D1HM98_9FIRM</name>
<evidence type="ECO:0000256" key="2">
    <source>
        <dbReference type="PROSITE-ProRule" id="PRU00335"/>
    </source>
</evidence>
<accession>A0A9D1HM98</accession>
<dbReference type="InterPro" id="IPR009057">
    <property type="entry name" value="Homeodomain-like_sf"/>
</dbReference>
<dbReference type="Pfam" id="PF14278">
    <property type="entry name" value="TetR_C_8"/>
    <property type="match status" value="1"/>
</dbReference>
<dbReference type="InterPro" id="IPR039532">
    <property type="entry name" value="TetR_C_Firmicutes"/>
</dbReference>
<dbReference type="Gene3D" id="1.10.357.10">
    <property type="entry name" value="Tetracycline Repressor, domain 2"/>
    <property type="match status" value="1"/>
</dbReference>
<reference evidence="4" key="2">
    <citation type="journal article" date="2021" name="PeerJ">
        <title>Extensive microbial diversity within the chicken gut microbiome revealed by metagenomics and culture.</title>
        <authorList>
            <person name="Gilroy R."/>
            <person name="Ravi A."/>
            <person name="Getino M."/>
            <person name="Pursley I."/>
            <person name="Horton D.L."/>
            <person name="Alikhan N.F."/>
            <person name="Baker D."/>
            <person name="Gharbi K."/>
            <person name="Hall N."/>
            <person name="Watson M."/>
            <person name="Adriaenssens E.M."/>
            <person name="Foster-Nyarko E."/>
            <person name="Jarju S."/>
            <person name="Secka A."/>
            <person name="Antonio M."/>
            <person name="Oren A."/>
            <person name="Chaudhuri R.R."/>
            <person name="La Ragione R."/>
            <person name="Hildebrand F."/>
            <person name="Pallen M.J."/>
        </authorList>
    </citation>
    <scope>NUCLEOTIDE SEQUENCE</scope>
    <source>
        <strain evidence="4">CHK195-11698</strain>
    </source>
</reference>
<organism evidence="4 5">
    <name type="scientific">Candidatus Fimiplasma intestinipullorum</name>
    <dbReference type="NCBI Taxonomy" id="2840825"/>
    <lineage>
        <taxon>Bacteria</taxon>
        <taxon>Bacillati</taxon>
        <taxon>Bacillota</taxon>
        <taxon>Clostridia</taxon>
        <taxon>Eubacteriales</taxon>
        <taxon>Candidatus Fimiplasma</taxon>
    </lineage>
</organism>
<dbReference type="Proteomes" id="UP000824175">
    <property type="component" value="Unassembled WGS sequence"/>
</dbReference>
<dbReference type="EMBL" id="DVMJ01000019">
    <property type="protein sequence ID" value="HIU12993.1"/>
    <property type="molecule type" value="Genomic_DNA"/>
</dbReference>
<proteinExistence type="predicted"/>
<sequence length="186" mass="22049">MNDEIIDVRIGKTFKKLEKAMCTLLKENEPGEVSISMLCKEAGINRSTFYSYFKSVPELLHYLQKKYIEELTHQMSRYWGYRHDILLFYQDILAYIEKNKEIFYCLYSSDTNGFIDQTIASAITQKKLPNFNYPKISQEDLNYVRIFASYGINGIIKHWLMGNCKEPSEYIANLMYTYTKRIYLLD</sequence>
<comment type="caution">
    <text evidence="4">The sequence shown here is derived from an EMBL/GenBank/DDBJ whole genome shotgun (WGS) entry which is preliminary data.</text>
</comment>
<dbReference type="PROSITE" id="PS50977">
    <property type="entry name" value="HTH_TETR_2"/>
    <property type="match status" value="1"/>
</dbReference>
<keyword evidence="1 2" id="KW-0238">DNA-binding</keyword>
<evidence type="ECO:0000313" key="5">
    <source>
        <dbReference type="Proteomes" id="UP000824175"/>
    </source>
</evidence>
<dbReference type="GO" id="GO:0003677">
    <property type="term" value="F:DNA binding"/>
    <property type="evidence" value="ECO:0007669"/>
    <property type="project" value="UniProtKB-UniRule"/>
</dbReference>
<dbReference type="InterPro" id="IPR050624">
    <property type="entry name" value="HTH-type_Tx_Regulator"/>
</dbReference>
<evidence type="ECO:0000259" key="3">
    <source>
        <dbReference type="PROSITE" id="PS50977"/>
    </source>
</evidence>
<protein>
    <submittedName>
        <fullName evidence="4">TetR/AcrR family transcriptional regulator</fullName>
    </submittedName>
</protein>
<evidence type="ECO:0000313" key="4">
    <source>
        <dbReference type="EMBL" id="HIU12993.1"/>
    </source>
</evidence>
<dbReference type="PANTHER" id="PTHR43479:SF11">
    <property type="entry name" value="ACREF_ENVCD OPERON REPRESSOR-RELATED"/>
    <property type="match status" value="1"/>
</dbReference>
<dbReference type="AlphaFoldDB" id="A0A9D1HM98"/>
<dbReference type="InterPro" id="IPR001647">
    <property type="entry name" value="HTH_TetR"/>
</dbReference>
<feature type="DNA-binding region" description="H-T-H motif" evidence="2">
    <location>
        <begin position="34"/>
        <end position="53"/>
    </location>
</feature>
<dbReference type="PANTHER" id="PTHR43479">
    <property type="entry name" value="ACREF/ENVCD OPERON REPRESSOR-RELATED"/>
    <property type="match status" value="1"/>
</dbReference>